<sequence length="255" mass="28328">MFELTQAAVAVRQRTLLHPFDGQFLPDRFYGLLGHNGSGKSTLIRLLARELAPSQGTLRCQGRALTDWSVRDFARQVAYLPQHTPALDDHTRVRDLVALGRYPWCGLLGRLQPHDHALIDQALADTQMQDDADRTVASLSGGERQRAWLAVLLAQQSPFLLMDEPLAALDIAHQVDVMALVQRLVRERGLGVVMVIHDINLAARYCDELLALRQGRLVFQGSPQDLMTPAQLEAIYGVRMQVVPHPGHAVPVAFV</sequence>
<keyword evidence="1" id="KW-0067">ATP-binding</keyword>
<gene>
    <name evidence="1" type="ORF">RV045_06470</name>
</gene>
<keyword evidence="1" id="KW-0547">Nucleotide-binding</keyword>
<keyword evidence="2" id="KW-1185">Reference proteome</keyword>
<protein>
    <submittedName>
        <fullName evidence="1">ATP-binding cassette domain-containing protein</fullName>
    </submittedName>
</protein>
<name>A0ACC6P1F8_9BURK</name>
<reference evidence="1" key="1">
    <citation type="submission" date="2023-10" db="EMBL/GenBank/DDBJ databases">
        <title>Amphibacter perezi, gen. nov., sp. nov. a novel taxa of the family Comamonadaceae, class Betaproteobacteria isolated from the skin microbiota of Pelophylax perezi from different populations.</title>
        <authorList>
            <person name="Costa S."/>
            <person name="Proenca D.N."/>
            <person name="Lopes I."/>
            <person name="Morais P.V."/>
        </authorList>
    </citation>
    <scope>NUCLEOTIDE SEQUENCE</scope>
    <source>
        <strain evidence="1">SL12-8</strain>
    </source>
</reference>
<accession>A0ACC6P1F8</accession>
<organism evidence="1 2">
    <name type="scientific">Amphibiibacter pelophylacis</name>
    <dbReference type="NCBI Taxonomy" id="1799477"/>
    <lineage>
        <taxon>Bacteria</taxon>
        <taxon>Pseudomonadati</taxon>
        <taxon>Pseudomonadota</taxon>
        <taxon>Betaproteobacteria</taxon>
        <taxon>Burkholderiales</taxon>
        <taxon>Sphaerotilaceae</taxon>
        <taxon>Amphibiibacter</taxon>
    </lineage>
</organism>
<dbReference type="EMBL" id="JAWDIE010000008">
    <property type="protein sequence ID" value="MEJ7138073.1"/>
    <property type="molecule type" value="Genomic_DNA"/>
</dbReference>
<comment type="caution">
    <text evidence="1">The sequence shown here is derived from an EMBL/GenBank/DDBJ whole genome shotgun (WGS) entry which is preliminary data.</text>
</comment>
<proteinExistence type="predicted"/>
<evidence type="ECO:0000313" key="1">
    <source>
        <dbReference type="EMBL" id="MEJ7138073.1"/>
    </source>
</evidence>
<evidence type="ECO:0000313" key="2">
    <source>
        <dbReference type="Proteomes" id="UP001364695"/>
    </source>
</evidence>
<dbReference type="Proteomes" id="UP001364695">
    <property type="component" value="Unassembled WGS sequence"/>
</dbReference>